<name>A0ACC1KYW9_9FUNG</name>
<protein>
    <submittedName>
        <fullName evidence="1">Uncharacterized protein</fullName>
    </submittedName>
</protein>
<comment type="caution">
    <text evidence="1">The sequence shown here is derived from an EMBL/GenBank/DDBJ whole genome shotgun (WGS) entry which is preliminary data.</text>
</comment>
<feature type="non-terminal residue" evidence="1">
    <location>
        <position position="156"/>
    </location>
</feature>
<gene>
    <name evidence="1" type="ORF">H4R21_004384</name>
</gene>
<reference evidence="1" key="1">
    <citation type="submission" date="2022-07" db="EMBL/GenBank/DDBJ databases">
        <title>Phylogenomic reconstructions and comparative analyses of Kickxellomycotina fungi.</title>
        <authorList>
            <person name="Reynolds N.K."/>
            <person name="Stajich J.E."/>
            <person name="Barry K."/>
            <person name="Grigoriev I.V."/>
            <person name="Crous P."/>
            <person name="Smith M.E."/>
        </authorList>
    </citation>
    <scope>NUCLEOTIDE SEQUENCE</scope>
    <source>
        <strain evidence="1">BCRC 34780</strain>
    </source>
</reference>
<proteinExistence type="predicted"/>
<sequence length="156" mass="17157">MKLFKYLLALTAGLSAAAAETHNVRLVGSVAGHQGDSRNDGGVKTDLDPEIRRKLQGIRGALLMRNQVQTLCEVAMVNQRYGFVAASCVDYVNGKVDPSVYYNVKLSQNVDQFLAAVVIETIIPHPKYNPHTLENNIAVVMLQTNELVKFFNPIAD</sequence>
<accession>A0ACC1KYW9</accession>
<organism evidence="1 2">
    <name type="scientific">Coemansia helicoidea</name>
    <dbReference type="NCBI Taxonomy" id="1286919"/>
    <lineage>
        <taxon>Eukaryota</taxon>
        <taxon>Fungi</taxon>
        <taxon>Fungi incertae sedis</taxon>
        <taxon>Zoopagomycota</taxon>
        <taxon>Kickxellomycotina</taxon>
        <taxon>Kickxellomycetes</taxon>
        <taxon>Kickxellales</taxon>
        <taxon>Kickxellaceae</taxon>
        <taxon>Coemansia</taxon>
    </lineage>
</organism>
<dbReference type="EMBL" id="JANBUN010001641">
    <property type="protein sequence ID" value="KAJ2797273.1"/>
    <property type="molecule type" value="Genomic_DNA"/>
</dbReference>
<evidence type="ECO:0000313" key="2">
    <source>
        <dbReference type="Proteomes" id="UP001140087"/>
    </source>
</evidence>
<keyword evidence="2" id="KW-1185">Reference proteome</keyword>
<evidence type="ECO:0000313" key="1">
    <source>
        <dbReference type="EMBL" id="KAJ2797273.1"/>
    </source>
</evidence>
<dbReference type="Proteomes" id="UP001140087">
    <property type="component" value="Unassembled WGS sequence"/>
</dbReference>